<protein>
    <submittedName>
        <fullName evidence="1">Uncharacterized protein</fullName>
    </submittedName>
</protein>
<dbReference type="EMBL" id="QYUP01000169">
    <property type="protein sequence ID" value="RJG09514.1"/>
    <property type="molecule type" value="Genomic_DNA"/>
</dbReference>
<comment type="caution">
    <text evidence="1">The sequence shown here is derived from an EMBL/GenBank/DDBJ whole genome shotgun (WGS) entry which is preliminary data.</text>
</comment>
<keyword evidence="2" id="KW-1185">Reference proteome</keyword>
<accession>A0A418XAL2</accession>
<dbReference type="Proteomes" id="UP000284006">
    <property type="component" value="Unassembled WGS sequence"/>
</dbReference>
<dbReference type="AlphaFoldDB" id="A0A418XAL2"/>
<gene>
    <name evidence="1" type="ORF">D3872_22290</name>
</gene>
<evidence type="ECO:0000313" key="2">
    <source>
        <dbReference type="Proteomes" id="UP000284006"/>
    </source>
</evidence>
<sequence>RDLGIGPSCAFHIARTIDRVETACCQFSRFFDNSKCGVEIEVQFTCARMCAERKDMVQQKLMSLKGGWYWLISIPFHKPIGDTPELP</sequence>
<reference evidence="1 2" key="1">
    <citation type="submission" date="2018-09" db="EMBL/GenBank/DDBJ databases">
        <authorList>
            <person name="Zhu H."/>
        </authorList>
    </citation>
    <scope>NUCLEOTIDE SEQUENCE [LARGE SCALE GENOMIC DNA]</scope>
    <source>
        <strain evidence="1 2">K1S02-61</strain>
    </source>
</reference>
<feature type="non-terminal residue" evidence="1">
    <location>
        <position position="1"/>
    </location>
</feature>
<proteinExistence type="predicted"/>
<organism evidence="1 2">
    <name type="scientific">Massilia cavernae</name>
    <dbReference type="NCBI Taxonomy" id="2320864"/>
    <lineage>
        <taxon>Bacteria</taxon>
        <taxon>Pseudomonadati</taxon>
        <taxon>Pseudomonadota</taxon>
        <taxon>Betaproteobacteria</taxon>
        <taxon>Burkholderiales</taxon>
        <taxon>Oxalobacteraceae</taxon>
        <taxon>Telluria group</taxon>
        <taxon>Massilia</taxon>
    </lineage>
</organism>
<evidence type="ECO:0000313" key="1">
    <source>
        <dbReference type="EMBL" id="RJG09514.1"/>
    </source>
</evidence>
<name>A0A418XAL2_9BURK</name>